<protein>
    <submittedName>
        <fullName evidence="1">Endonuclease</fullName>
    </submittedName>
</protein>
<proteinExistence type="predicted"/>
<comment type="caution">
    <text evidence="1">The sequence shown here is derived from an EMBL/GenBank/DDBJ whole genome shotgun (WGS) entry which is preliminary data.</text>
</comment>
<evidence type="ECO:0000313" key="1">
    <source>
        <dbReference type="EMBL" id="MFD1949018.1"/>
    </source>
</evidence>
<accession>A0ABW4TRD0</accession>
<gene>
    <name evidence="1" type="ORF">ACFSDE_19600</name>
</gene>
<keyword evidence="1" id="KW-0540">Nuclease</keyword>
<organism evidence="1 2">
    <name type="scientific">Nocardioides aestuarii</name>
    <dbReference type="NCBI Taxonomy" id="252231"/>
    <lineage>
        <taxon>Bacteria</taxon>
        <taxon>Bacillati</taxon>
        <taxon>Actinomycetota</taxon>
        <taxon>Actinomycetes</taxon>
        <taxon>Propionibacteriales</taxon>
        <taxon>Nocardioidaceae</taxon>
        <taxon>Nocardioides</taxon>
    </lineage>
</organism>
<dbReference type="InterPro" id="IPR011257">
    <property type="entry name" value="DNA_glycosylase"/>
</dbReference>
<dbReference type="RefSeq" id="WP_343921248.1">
    <property type="nucleotide sequence ID" value="NZ_BAAAJT010000003.1"/>
</dbReference>
<dbReference type="EMBL" id="JBHUGD010000004">
    <property type="protein sequence ID" value="MFD1949018.1"/>
    <property type="molecule type" value="Genomic_DNA"/>
</dbReference>
<keyword evidence="1" id="KW-0378">Hydrolase</keyword>
<sequence length="208" mass="22388">MSHRDLVASVLGEHGGTYAEQAGIRLADKPSPLFQLLVLSTLASTRIAADIAAATAAELWDFGWRTPERMLASTWQERVDALGRGGYRRYDESTATSLADTCELLLDRHRGDLRRIRPTGQEGEVDALLDALQGFPRLGPVGAAIFCREVQVVWPEVRPFFDDKAIGGARAVGLPDDPATLGALVAPTKVGELAAALTRVGIASSRQR</sequence>
<name>A0ABW4TRD0_9ACTN</name>
<keyword evidence="1" id="KW-0255">Endonuclease</keyword>
<dbReference type="GO" id="GO:0004519">
    <property type="term" value="F:endonuclease activity"/>
    <property type="evidence" value="ECO:0007669"/>
    <property type="project" value="UniProtKB-KW"/>
</dbReference>
<dbReference type="Proteomes" id="UP001597351">
    <property type="component" value="Unassembled WGS sequence"/>
</dbReference>
<keyword evidence="2" id="KW-1185">Reference proteome</keyword>
<reference evidence="2" key="1">
    <citation type="journal article" date="2019" name="Int. J. Syst. Evol. Microbiol.">
        <title>The Global Catalogue of Microorganisms (GCM) 10K type strain sequencing project: providing services to taxonomists for standard genome sequencing and annotation.</title>
        <authorList>
            <consortium name="The Broad Institute Genomics Platform"/>
            <consortium name="The Broad Institute Genome Sequencing Center for Infectious Disease"/>
            <person name="Wu L."/>
            <person name="Ma J."/>
        </authorList>
    </citation>
    <scope>NUCLEOTIDE SEQUENCE [LARGE SCALE GENOMIC DNA]</scope>
    <source>
        <strain evidence="2">CGMCC 1.12477</strain>
    </source>
</reference>
<evidence type="ECO:0000313" key="2">
    <source>
        <dbReference type="Proteomes" id="UP001597351"/>
    </source>
</evidence>
<dbReference type="SUPFAM" id="SSF48150">
    <property type="entry name" value="DNA-glycosylase"/>
    <property type="match status" value="1"/>
</dbReference>